<dbReference type="Gene3D" id="2.130.10.10">
    <property type="entry name" value="YVTN repeat-like/Quinoprotein amine dehydrogenase"/>
    <property type="match status" value="1"/>
</dbReference>
<dbReference type="RefSeq" id="WP_184978556.1">
    <property type="nucleotide sequence ID" value="NZ_BAAALO010000028.1"/>
</dbReference>
<proteinExistence type="predicted"/>
<dbReference type="InterPro" id="IPR001680">
    <property type="entry name" value="WD40_rpt"/>
</dbReference>
<sequence length="193" mass="20599">MADPYVSRHVAVHAAGARRLGELVKDAGFVVNAEPGRLLEVLGAVDPAEHPPVRVYWRTAHHLRDWGAGDRANILRTTALEDEPHAAARIAVPEGPPLTVRYARLTSSHVHRTLYGHTGTVYAVVFLTLGDGTAQPAGGGYDGTIRLWDPLTGRAIYTLPVSVTVHALAFSGDRLVAGTARGLLVVDCSYGGR</sequence>
<protein>
    <recommendedName>
        <fullName evidence="4">WD40 repeat domain-containing protein</fullName>
    </recommendedName>
</protein>
<keyword evidence="3" id="KW-1185">Reference proteome</keyword>
<evidence type="ECO:0000256" key="1">
    <source>
        <dbReference type="PROSITE-ProRule" id="PRU00221"/>
    </source>
</evidence>
<dbReference type="AlphaFoldDB" id="A0A7X0I9X2"/>
<dbReference type="InterPro" id="IPR036322">
    <property type="entry name" value="WD40_repeat_dom_sf"/>
</dbReference>
<accession>A0A7X0I9X2</accession>
<dbReference type="PROSITE" id="PS50082">
    <property type="entry name" value="WD_REPEATS_2"/>
    <property type="match status" value="1"/>
</dbReference>
<evidence type="ECO:0008006" key="4">
    <source>
        <dbReference type="Google" id="ProtNLM"/>
    </source>
</evidence>
<dbReference type="SMART" id="SM00320">
    <property type="entry name" value="WD40"/>
    <property type="match status" value="2"/>
</dbReference>
<dbReference type="InterPro" id="IPR015943">
    <property type="entry name" value="WD40/YVTN_repeat-like_dom_sf"/>
</dbReference>
<reference evidence="2 3" key="1">
    <citation type="submission" date="2020-08" db="EMBL/GenBank/DDBJ databases">
        <title>Sequencing the genomes of 1000 actinobacteria strains.</title>
        <authorList>
            <person name="Klenk H.-P."/>
        </authorList>
    </citation>
    <scope>NUCLEOTIDE SEQUENCE [LARGE SCALE GENOMIC DNA]</scope>
    <source>
        <strain evidence="2 3">DSM 44936</strain>
    </source>
</reference>
<gene>
    <name evidence="2" type="ORF">BJ992_000760</name>
</gene>
<evidence type="ECO:0000313" key="3">
    <source>
        <dbReference type="Proteomes" id="UP000555564"/>
    </source>
</evidence>
<keyword evidence="1" id="KW-0853">WD repeat</keyword>
<name>A0A7X0I9X2_9ACTN</name>
<evidence type="ECO:0000313" key="2">
    <source>
        <dbReference type="EMBL" id="MBB6471329.1"/>
    </source>
</evidence>
<feature type="repeat" description="WD" evidence="1">
    <location>
        <begin position="114"/>
        <end position="158"/>
    </location>
</feature>
<comment type="caution">
    <text evidence="2">The sequence shown here is derived from an EMBL/GenBank/DDBJ whole genome shotgun (WGS) entry which is preliminary data.</text>
</comment>
<dbReference type="EMBL" id="JACHIU010000001">
    <property type="protein sequence ID" value="MBB6471329.1"/>
    <property type="molecule type" value="Genomic_DNA"/>
</dbReference>
<dbReference type="Proteomes" id="UP000555564">
    <property type="component" value="Unassembled WGS sequence"/>
</dbReference>
<organism evidence="2 3">
    <name type="scientific">Sphaerisporangium rubeum</name>
    <dbReference type="NCBI Taxonomy" id="321317"/>
    <lineage>
        <taxon>Bacteria</taxon>
        <taxon>Bacillati</taxon>
        <taxon>Actinomycetota</taxon>
        <taxon>Actinomycetes</taxon>
        <taxon>Streptosporangiales</taxon>
        <taxon>Streptosporangiaceae</taxon>
        <taxon>Sphaerisporangium</taxon>
    </lineage>
</organism>
<dbReference type="SUPFAM" id="SSF50978">
    <property type="entry name" value="WD40 repeat-like"/>
    <property type="match status" value="1"/>
</dbReference>